<evidence type="ECO:0000256" key="4">
    <source>
        <dbReference type="ARBA" id="ARBA00022824"/>
    </source>
</evidence>
<keyword evidence="12" id="KW-1185">Reference proteome</keyword>
<evidence type="ECO:0000256" key="5">
    <source>
        <dbReference type="ARBA" id="ARBA00022989"/>
    </source>
</evidence>
<dbReference type="OrthoDB" id="1597724at2759"/>
<protein>
    <recommendedName>
        <fullName evidence="10">GB1/RHD3-type G domain-containing protein</fullName>
    </recommendedName>
</protein>
<keyword evidence="5" id="KW-1133">Transmembrane helix</keyword>
<evidence type="ECO:0000259" key="10">
    <source>
        <dbReference type="PROSITE" id="PS51715"/>
    </source>
</evidence>
<comment type="caution">
    <text evidence="11">The sequence shown here is derived from an EMBL/GenBank/DDBJ whole genome shotgun (WGS) entry which is preliminary data.</text>
</comment>
<evidence type="ECO:0000256" key="7">
    <source>
        <dbReference type="ARBA" id="ARBA00023134"/>
    </source>
</evidence>
<dbReference type="FunFam" id="3.40.50.300:FF:002271">
    <property type="entry name" value="Protein ROOT HAIR DEFECTIVE 3 homolog"/>
    <property type="match status" value="1"/>
</dbReference>
<dbReference type="AlphaFoldDB" id="A0A8X8C916"/>
<dbReference type="PANTHER" id="PTHR45923:SF20">
    <property type="entry name" value="PROTEIN ROOT HAIR DEFECTIVE 3 HOMOLOG 2"/>
    <property type="match status" value="1"/>
</dbReference>
<dbReference type="Proteomes" id="UP000886885">
    <property type="component" value="Chromosome 12D"/>
</dbReference>
<organism evidence="11 12">
    <name type="scientific">Populus tomentosa</name>
    <name type="common">Chinese white poplar</name>
    <dbReference type="NCBI Taxonomy" id="118781"/>
    <lineage>
        <taxon>Eukaryota</taxon>
        <taxon>Viridiplantae</taxon>
        <taxon>Streptophyta</taxon>
        <taxon>Embryophyta</taxon>
        <taxon>Tracheophyta</taxon>
        <taxon>Spermatophyta</taxon>
        <taxon>Magnoliopsida</taxon>
        <taxon>eudicotyledons</taxon>
        <taxon>Gunneridae</taxon>
        <taxon>Pentapetalae</taxon>
        <taxon>rosids</taxon>
        <taxon>fabids</taxon>
        <taxon>Malpighiales</taxon>
        <taxon>Salicaceae</taxon>
        <taxon>Saliceae</taxon>
        <taxon>Populus</taxon>
    </lineage>
</organism>
<comment type="similarity">
    <text evidence="9">Belongs to the TRAFAC class dynamin-like GTPase superfamily. GB1/RHD3 GTPase family.</text>
</comment>
<dbReference type="InterPro" id="IPR030386">
    <property type="entry name" value="G_GB1_RHD3_dom"/>
</dbReference>
<dbReference type="GO" id="GO:0005783">
    <property type="term" value="C:endoplasmic reticulum"/>
    <property type="evidence" value="ECO:0007669"/>
    <property type="project" value="TreeGrafter"/>
</dbReference>
<keyword evidence="6" id="KW-0175">Coiled coil</keyword>
<proteinExistence type="inferred from homology"/>
<dbReference type="CDD" id="cd01851">
    <property type="entry name" value="GBP"/>
    <property type="match status" value="1"/>
</dbReference>
<dbReference type="GO" id="GO:0003924">
    <property type="term" value="F:GTPase activity"/>
    <property type="evidence" value="ECO:0007669"/>
    <property type="project" value="TreeGrafter"/>
</dbReference>
<keyword evidence="7" id="KW-0342">GTP-binding</keyword>
<dbReference type="GO" id="GO:0005525">
    <property type="term" value="F:GTP binding"/>
    <property type="evidence" value="ECO:0007669"/>
    <property type="project" value="UniProtKB-KW"/>
</dbReference>
<accession>A0A8X8C916</accession>
<evidence type="ECO:0000256" key="9">
    <source>
        <dbReference type="PROSITE-ProRule" id="PRU01052"/>
    </source>
</evidence>
<dbReference type="PANTHER" id="PTHR45923">
    <property type="entry name" value="PROTEIN SEY1"/>
    <property type="match status" value="1"/>
</dbReference>
<keyword evidence="2" id="KW-0547">Nucleotide-binding</keyword>
<evidence type="ECO:0000256" key="2">
    <source>
        <dbReference type="ARBA" id="ARBA00022741"/>
    </source>
</evidence>
<keyword evidence="4" id="KW-0256">Endoplasmic reticulum</keyword>
<dbReference type="PROSITE" id="PS51715">
    <property type="entry name" value="G_GB1_RHD3"/>
    <property type="match status" value="1"/>
</dbReference>
<evidence type="ECO:0000313" key="11">
    <source>
        <dbReference type="EMBL" id="KAG6753351.1"/>
    </source>
</evidence>
<evidence type="ECO:0000313" key="12">
    <source>
        <dbReference type="Proteomes" id="UP000886885"/>
    </source>
</evidence>
<evidence type="ECO:0000256" key="1">
    <source>
        <dbReference type="ARBA" id="ARBA00022692"/>
    </source>
</evidence>
<dbReference type="GO" id="GO:0016320">
    <property type="term" value="P:endoplasmic reticulum membrane fusion"/>
    <property type="evidence" value="ECO:0007669"/>
    <property type="project" value="TreeGrafter"/>
</dbReference>
<name>A0A8X8C916_POPTO</name>
<evidence type="ECO:0000256" key="3">
    <source>
        <dbReference type="ARBA" id="ARBA00022801"/>
    </source>
</evidence>
<gene>
    <name evidence="11" type="ORF">POTOM_043411</name>
</gene>
<dbReference type="EMBL" id="JAAWWB010000024">
    <property type="protein sequence ID" value="KAG6753351.1"/>
    <property type="molecule type" value="Genomic_DNA"/>
</dbReference>
<sequence>MKMEQGMQLVDENGRFNVDGLKDFMTATEFAQSGLSYAIVAIIGSQSSGKSTLMNQTFHTNFEEMDAYNGRGQTTKGIWIAKCSDIDPFTIAMDFEGTDSNQRGEDDTAFEKQSTLFALAIADVVLINMWYKDIGLENAASRPLLKIVFQVMKRLFKPRKKTLLFVLRDHSKTPLEYLKTALLEDIEKIWAAVAEPETLCSAPLGEFFNVEIIALPHYEFQEEKFKEQVAQLRQRFVHSIYPGGLVGDREEVEPASGFPLRAEEIWKIIKDNRDLDLPAVKVMVATVRCEEIAGEKLKCFTTDEDWLKMKEDVQDCPVSGFGGAVSSILETYLSEYDREVVYFDQEVRNAKRQLLLSNALMVVRDAYDTMLMHLHSNTVNRFKTSLKQSLNEGKEYVAAIHLCSQSCMREFDQGCEDAAIQQSEWNGSKFREKLICDMLSEMMAKYEKQIKHALAKRVESLLEAGERDTWASIRNLFECNTEAAVSEFSDAAVSFNLNSSEIDTKSQHLREHARNLLEMKAREAAEAGRVLMRMKDRFSRVLSHYENSISWYDWSKARNLVEIERDALSASLRILSIMAAIRLDDMPDQIEKVLFSYLMDRKVPDPSLQNTHMGATLDPVASNTWEEVSPEDTLLKPGDCISLWMNFIEEIETMVTEFRSRQDARRQTREGLAAAVAGIGAVGSAAVEIAALTSYDYEEENFKEQVARLRQRFISPGGLTGDQREAEPASGFLIRAENIWKTIKDNKDLDLPALKVMVATVRCEEIAEEKLRQFTTDDDWLALKRAGPVSGFGAALGSILETYLSQYDTEVIHFDQDVRNAKRRQMESQALEVVRNNAYDTMLEHLYSNTLERFKTSLEQLLNGGERFVASARTCAQSCFLQFDKGCEEFGEILHHPVSDAFIRLSGWNVSEVREKLRRHMLSEMMAKYVKQFTDVLADEVQSLFEAGEADTWASVRNLLTSKTDVAESELSNAHVDFEVPRSEIDTRLGYLKENARSVVERKARKSAATRRVLMRMKDRFAKVFNHDENSTPRVWTPEQNIEKIERRALSVSLKIVAVMAAIRLDNTADQIENVLSSSLMGAVPAADPLASNTWEEVSPNATLLTPVQCKSLWTQFKADITYIVNHATSDQVPYHELLCIFIEARKQAKKVNQQKFRLVLLVMIMTYGIAAKPEGLAIPKVEVPKALNVQLSAVSDDDIWDSCKAGGIGDPER</sequence>
<keyword evidence="8" id="KW-0472">Membrane</keyword>
<dbReference type="InterPro" id="IPR008803">
    <property type="entry name" value="RHD3/Sey1"/>
</dbReference>
<dbReference type="InterPro" id="IPR046758">
    <property type="entry name" value="Sey1/RHD3-like_3HB"/>
</dbReference>
<keyword evidence="3" id="KW-0378">Hydrolase</keyword>
<keyword evidence="1" id="KW-0812">Transmembrane</keyword>
<dbReference type="Pfam" id="PF05879">
    <property type="entry name" value="RHD3_GTPase"/>
    <property type="match status" value="2"/>
</dbReference>
<evidence type="ECO:0000256" key="8">
    <source>
        <dbReference type="ARBA" id="ARBA00023136"/>
    </source>
</evidence>
<dbReference type="Pfam" id="PF20428">
    <property type="entry name" value="Sey1_3HB"/>
    <property type="match status" value="2"/>
</dbReference>
<feature type="domain" description="GB1/RHD3-type G" evidence="10">
    <location>
        <begin position="34"/>
        <end position="249"/>
    </location>
</feature>
<reference evidence="11" key="1">
    <citation type="journal article" date="2020" name="bioRxiv">
        <title>Hybrid origin of Populus tomentosa Carr. identified through genome sequencing and phylogenomic analysis.</title>
        <authorList>
            <person name="An X."/>
            <person name="Gao K."/>
            <person name="Chen Z."/>
            <person name="Li J."/>
            <person name="Yang X."/>
            <person name="Yang X."/>
            <person name="Zhou J."/>
            <person name="Guo T."/>
            <person name="Zhao T."/>
            <person name="Huang S."/>
            <person name="Miao D."/>
            <person name="Khan W.U."/>
            <person name="Rao P."/>
            <person name="Ye M."/>
            <person name="Lei B."/>
            <person name="Liao W."/>
            <person name="Wang J."/>
            <person name="Ji L."/>
            <person name="Li Y."/>
            <person name="Guo B."/>
            <person name="Mustafa N.S."/>
            <person name="Li S."/>
            <person name="Yun Q."/>
            <person name="Keller S.R."/>
            <person name="Mao J."/>
            <person name="Zhang R."/>
            <person name="Strauss S.H."/>
        </authorList>
    </citation>
    <scope>NUCLEOTIDE SEQUENCE</scope>
    <source>
        <strain evidence="11">GM15</strain>
        <tissue evidence="11">Leaf</tissue>
    </source>
</reference>
<evidence type="ECO:0000256" key="6">
    <source>
        <dbReference type="ARBA" id="ARBA00023054"/>
    </source>
</evidence>